<dbReference type="STRING" id="1123402.SAMN02583745_02804"/>
<sequence>ELLSEDGTGRWRVKHNLWGSILKQYSANDDDYCNLRFPGQYLDNESGLHYNRHRYYDPNTAQYLTPDPIGLAGGFNPYGYVHNPTGWIDPLGLAEANCYSIQKLESKGFIDVEVTKNGGLDYSKSNALYNNPNRLKPDGTPTESIVQIKLTGDYQADELAANLRGFGQKSTPSLNGERYVWHHLDDYNPNTGIGTLQLVKQDAHLGVQHIGGASQYKEATGNAYTFKTW</sequence>
<dbReference type="PANTHER" id="PTHR32305">
    <property type="match status" value="1"/>
</dbReference>
<dbReference type="InterPro" id="IPR032869">
    <property type="entry name" value="WHH_dom_containing"/>
</dbReference>
<dbReference type="AlphaFoldDB" id="A0A1I0FNB2"/>
<accession>A0A1I0FNB2</accession>
<dbReference type="Proteomes" id="UP000242642">
    <property type="component" value="Unassembled WGS sequence"/>
</dbReference>
<dbReference type="PANTHER" id="PTHR32305:SF15">
    <property type="entry name" value="PROTEIN RHSA-RELATED"/>
    <property type="match status" value="1"/>
</dbReference>
<organism evidence="1 2">
    <name type="scientific">Thorsellia anophelis DSM 18579</name>
    <dbReference type="NCBI Taxonomy" id="1123402"/>
    <lineage>
        <taxon>Bacteria</taxon>
        <taxon>Pseudomonadati</taxon>
        <taxon>Pseudomonadota</taxon>
        <taxon>Gammaproteobacteria</taxon>
        <taxon>Enterobacterales</taxon>
        <taxon>Thorselliaceae</taxon>
        <taxon>Thorsellia</taxon>
    </lineage>
</organism>
<keyword evidence="2" id="KW-1185">Reference proteome</keyword>
<reference evidence="2" key="1">
    <citation type="submission" date="2016-10" db="EMBL/GenBank/DDBJ databases">
        <authorList>
            <person name="Varghese N."/>
            <person name="Submissions S."/>
        </authorList>
    </citation>
    <scope>NUCLEOTIDE SEQUENCE [LARGE SCALE GENOMIC DNA]</scope>
    <source>
        <strain evidence="2">DSM 18579</strain>
    </source>
</reference>
<dbReference type="NCBIfam" id="TIGR03696">
    <property type="entry name" value="Rhs_assc_core"/>
    <property type="match status" value="1"/>
</dbReference>
<protein>
    <submittedName>
        <fullName evidence="1">RHS repeat-associated core domain-containing protein</fullName>
    </submittedName>
</protein>
<name>A0A1I0FNB2_9GAMM</name>
<dbReference type="InterPro" id="IPR022385">
    <property type="entry name" value="Rhs_assc_core"/>
</dbReference>
<dbReference type="Gene3D" id="2.180.10.10">
    <property type="entry name" value="RHS repeat-associated core"/>
    <property type="match status" value="1"/>
</dbReference>
<evidence type="ECO:0000313" key="2">
    <source>
        <dbReference type="Proteomes" id="UP000242642"/>
    </source>
</evidence>
<gene>
    <name evidence="1" type="ORF">SAMN02583745_02804</name>
</gene>
<dbReference type="EMBL" id="FOHV01000044">
    <property type="protein sequence ID" value="SET59057.1"/>
    <property type="molecule type" value="Genomic_DNA"/>
</dbReference>
<feature type="non-terminal residue" evidence="1">
    <location>
        <position position="1"/>
    </location>
</feature>
<dbReference type="Pfam" id="PF14414">
    <property type="entry name" value="WHH"/>
    <property type="match status" value="1"/>
</dbReference>
<dbReference type="InterPro" id="IPR050708">
    <property type="entry name" value="T6SS_VgrG/RHS"/>
</dbReference>
<proteinExistence type="predicted"/>
<dbReference type="RefSeq" id="WP_177168683.1">
    <property type="nucleotide sequence ID" value="NZ_FOHV01000044.1"/>
</dbReference>
<evidence type="ECO:0000313" key="1">
    <source>
        <dbReference type="EMBL" id="SET59057.1"/>
    </source>
</evidence>